<keyword evidence="4" id="KW-0349">Heme</keyword>
<dbReference type="EMBL" id="JAPTSV010000014">
    <property type="protein sequence ID" value="KAJ1520556.1"/>
    <property type="molecule type" value="Genomic_DNA"/>
</dbReference>
<keyword evidence="5 7" id="KW-0732">Signal</keyword>
<dbReference type="GO" id="GO:0006979">
    <property type="term" value="P:response to oxidative stress"/>
    <property type="evidence" value="ECO:0007669"/>
    <property type="project" value="InterPro"/>
</dbReference>
<evidence type="ECO:0000256" key="4">
    <source>
        <dbReference type="ARBA" id="ARBA00022617"/>
    </source>
</evidence>
<keyword evidence="3" id="KW-0575">Peroxidase</keyword>
<dbReference type="CDD" id="cd09823">
    <property type="entry name" value="peroxinectin_like"/>
    <property type="match status" value="1"/>
</dbReference>
<keyword evidence="2" id="KW-0964">Secreted</keyword>
<evidence type="ECO:0000256" key="5">
    <source>
        <dbReference type="ARBA" id="ARBA00022729"/>
    </source>
</evidence>
<feature type="chain" id="PRO_5043518618" description="Peroxidase-like" evidence="7">
    <location>
        <begin position="26"/>
        <end position="715"/>
    </location>
</feature>
<evidence type="ECO:0000313" key="8">
    <source>
        <dbReference type="EMBL" id="KAJ1520556.1"/>
    </source>
</evidence>
<sequence length="715" mass="79117">MAGNRGWHLQATLLLLLPLLWPAESARGLYESLSLPRVKPSELNASAAFGRDGVARLARLEASLAGAGVRMKLGTAGHGQFIESMPEHRALDEGREALAAVKAALYMSQHHCQKYGVDEHKCAQWLSSLKLGATPLGSACASARAPGQGSQGSQGACSGQEKYRSLDGSCNHADPAGWTWGQAFSPYRRLLFPEYRDGIHLPRGPKKGLALPSARRVSVATSADRDRPDGRLTLAMMQWTQFVEHDLAHTPTSKMMNTGTAIACCREDLTELQPRHVHPLCQTIAIPADDPFYGQRRITCMSYVRSLNAFRPDCSFGPAEQMNQATHFLDGSQVYGTTARGDRPLRAFSDGKLLLAHRTGHGRPYLPPAEDPRERCQVSSDAQACYKSGDVRANSHPHLTAMHTLWAREHNRLAEELAEMNPQWDDETLFQEARRIVVAQLQHITYDHWLPALLGSRFAHKVGLVSGQDGPAHRYREAEDPTVSNAFATVGLRFGLSMMQGKIKLFDEQRRANDSLLLRDHFNKPGVLEEAGALDGLVRGLATQSSQMVDTFLVEDLTNLMYRDASERSVDVLSLTIQRGRDHGLPGYNQYRKQCGLPVARTFEDFRDVMSKPTRQRLAAVYAHADDVDVLVGGMSEQPSDGALVGPTLRCIVSEQMVRSRRGDRYFYDNPEQPYPFTPEQVREIKKASLARVFCDNANNVAMMQPNVFAVPAQG</sequence>
<dbReference type="Gene3D" id="1.10.640.10">
    <property type="entry name" value="Haem peroxidase domain superfamily, animal type"/>
    <property type="match status" value="1"/>
</dbReference>
<name>A0AAV7X4J1_9NEOP</name>
<dbReference type="InterPro" id="IPR019791">
    <property type="entry name" value="Haem_peroxidase_animal"/>
</dbReference>
<keyword evidence="9" id="KW-1185">Reference proteome</keyword>
<accession>A0AAV7X4J1</accession>
<feature type="signal peptide" evidence="7">
    <location>
        <begin position="1"/>
        <end position="25"/>
    </location>
</feature>
<dbReference type="Proteomes" id="UP001075354">
    <property type="component" value="Chromosome 14"/>
</dbReference>
<gene>
    <name evidence="8" type="ORF">ONE63_003672</name>
</gene>
<evidence type="ECO:0000256" key="3">
    <source>
        <dbReference type="ARBA" id="ARBA00022559"/>
    </source>
</evidence>
<reference evidence="8" key="1">
    <citation type="submission" date="2022-12" db="EMBL/GenBank/DDBJ databases">
        <title>Chromosome-level genome assembly of the bean flower thrips Megalurothrips usitatus.</title>
        <authorList>
            <person name="Ma L."/>
            <person name="Liu Q."/>
            <person name="Li H."/>
            <person name="Cai W."/>
        </authorList>
    </citation>
    <scope>NUCLEOTIDE SEQUENCE</scope>
    <source>
        <strain evidence="8">Cailab_2022a</strain>
    </source>
</reference>
<dbReference type="GO" id="GO:0020037">
    <property type="term" value="F:heme binding"/>
    <property type="evidence" value="ECO:0007669"/>
    <property type="project" value="InterPro"/>
</dbReference>
<evidence type="ECO:0000256" key="2">
    <source>
        <dbReference type="ARBA" id="ARBA00022525"/>
    </source>
</evidence>
<evidence type="ECO:0000256" key="7">
    <source>
        <dbReference type="SAM" id="SignalP"/>
    </source>
</evidence>
<dbReference type="PRINTS" id="PR00457">
    <property type="entry name" value="ANPEROXIDASE"/>
</dbReference>
<evidence type="ECO:0000256" key="1">
    <source>
        <dbReference type="ARBA" id="ARBA00004613"/>
    </source>
</evidence>
<dbReference type="Pfam" id="PF03098">
    <property type="entry name" value="An_peroxidase"/>
    <property type="match status" value="1"/>
</dbReference>
<proteinExistence type="predicted"/>
<dbReference type="PANTHER" id="PTHR11475:SF125">
    <property type="entry name" value="GH11385P"/>
    <property type="match status" value="1"/>
</dbReference>
<dbReference type="GO" id="GO:0022412">
    <property type="term" value="P:cellular process involved in reproduction in multicellular organism"/>
    <property type="evidence" value="ECO:0007669"/>
    <property type="project" value="UniProtKB-ARBA"/>
</dbReference>
<keyword evidence="6" id="KW-0408">Iron</keyword>
<dbReference type="AlphaFoldDB" id="A0AAV7X4J1"/>
<protein>
    <recommendedName>
        <fullName evidence="10">Peroxidase-like</fullName>
    </recommendedName>
</protein>
<comment type="subcellular location">
    <subcellularLocation>
        <location evidence="1">Secreted</location>
    </subcellularLocation>
</comment>
<dbReference type="GO" id="GO:0004601">
    <property type="term" value="F:peroxidase activity"/>
    <property type="evidence" value="ECO:0007669"/>
    <property type="project" value="UniProtKB-KW"/>
</dbReference>
<dbReference type="SUPFAM" id="SSF48113">
    <property type="entry name" value="Heme-dependent peroxidases"/>
    <property type="match status" value="1"/>
</dbReference>
<dbReference type="PROSITE" id="PS50292">
    <property type="entry name" value="PEROXIDASE_3"/>
    <property type="match status" value="1"/>
</dbReference>
<evidence type="ECO:0000313" key="9">
    <source>
        <dbReference type="Proteomes" id="UP001075354"/>
    </source>
</evidence>
<dbReference type="GO" id="GO:0005576">
    <property type="term" value="C:extracellular region"/>
    <property type="evidence" value="ECO:0007669"/>
    <property type="project" value="UniProtKB-SubCell"/>
</dbReference>
<organism evidence="8 9">
    <name type="scientific">Megalurothrips usitatus</name>
    <name type="common">bean blossom thrips</name>
    <dbReference type="NCBI Taxonomy" id="439358"/>
    <lineage>
        <taxon>Eukaryota</taxon>
        <taxon>Metazoa</taxon>
        <taxon>Ecdysozoa</taxon>
        <taxon>Arthropoda</taxon>
        <taxon>Hexapoda</taxon>
        <taxon>Insecta</taxon>
        <taxon>Pterygota</taxon>
        <taxon>Neoptera</taxon>
        <taxon>Paraneoptera</taxon>
        <taxon>Thysanoptera</taxon>
        <taxon>Terebrantia</taxon>
        <taxon>Thripoidea</taxon>
        <taxon>Thripidae</taxon>
        <taxon>Megalurothrips</taxon>
    </lineage>
</organism>
<evidence type="ECO:0008006" key="10">
    <source>
        <dbReference type="Google" id="ProtNLM"/>
    </source>
</evidence>
<dbReference type="PANTHER" id="PTHR11475">
    <property type="entry name" value="OXIDASE/PEROXIDASE"/>
    <property type="match status" value="1"/>
</dbReference>
<dbReference type="InterPro" id="IPR037120">
    <property type="entry name" value="Haem_peroxidase_sf_animal"/>
</dbReference>
<keyword evidence="3" id="KW-0560">Oxidoreductase</keyword>
<evidence type="ECO:0000256" key="6">
    <source>
        <dbReference type="ARBA" id="ARBA00023004"/>
    </source>
</evidence>
<dbReference type="FunFam" id="1.10.640.10:FF:000003">
    <property type="entry name" value="chorion peroxidase"/>
    <property type="match status" value="1"/>
</dbReference>
<dbReference type="InterPro" id="IPR010255">
    <property type="entry name" value="Haem_peroxidase_sf"/>
</dbReference>
<keyword evidence="4" id="KW-0479">Metal-binding</keyword>
<comment type="caution">
    <text evidence="8">The sequence shown here is derived from an EMBL/GenBank/DDBJ whole genome shotgun (WGS) entry which is preliminary data.</text>
</comment>